<evidence type="ECO:0000256" key="1">
    <source>
        <dbReference type="SAM" id="MobiDB-lite"/>
    </source>
</evidence>
<proteinExistence type="predicted"/>
<keyword evidence="3" id="KW-1185">Reference proteome</keyword>
<reference evidence="3" key="1">
    <citation type="journal article" date="2019" name="Int. J. Syst. Evol. Microbiol.">
        <title>The Global Catalogue of Microorganisms (GCM) 10K type strain sequencing project: providing services to taxonomists for standard genome sequencing and annotation.</title>
        <authorList>
            <consortium name="The Broad Institute Genomics Platform"/>
            <consortium name="The Broad Institute Genome Sequencing Center for Infectious Disease"/>
            <person name="Wu L."/>
            <person name="Ma J."/>
        </authorList>
    </citation>
    <scope>NUCLEOTIDE SEQUENCE [LARGE SCALE GENOMIC DNA]</scope>
    <source>
        <strain evidence="3">JCM 17316</strain>
    </source>
</reference>
<dbReference type="InterPro" id="IPR013783">
    <property type="entry name" value="Ig-like_fold"/>
</dbReference>
<organism evidence="2 3">
    <name type="scientific">Actinomadura keratinilytica</name>
    <dbReference type="NCBI Taxonomy" id="547461"/>
    <lineage>
        <taxon>Bacteria</taxon>
        <taxon>Bacillati</taxon>
        <taxon>Actinomycetota</taxon>
        <taxon>Actinomycetes</taxon>
        <taxon>Streptosporangiales</taxon>
        <taxon>Thermomonosporaceae</taxon>
        <taxon>Actinomadura</taxon>
    </lineage>
</organism>
<evidence type="ECO:0000313" key="3">
    <source>
        <dbReference type="Proteomes" id="UP001500266"/>
    </source>
</evidence>
<gene>
    <name evidence="2" type="ORF">GCM10022416_32670</name>
</gene>
<comment type="caution">
    <text evidence="2">The sequence shown here is derived from an EMBL/GenBank/DDBJ whole genome shotgun (WGS) entry which is preliminary data.</text>
</comment>
<evidence type="ECO:0000313" key="2">
    <source>
        <dbReference type="EMBL" id="GAA4143052.1"/>
    </source>
</evidence>
<protein>
    <submittedName>
        <fullName evidence="2">Uncharacterized protein</fullName>
    </submittedName>
</protein>
<dbReference type="SUPFAM" id="SSF81296">
    <property type="entry name" value="E set domains"/>
    <property type="match status" value="1"/>
</dbReference>
<name>A0ABP7YXG5_9ACTN</name>
<accession>A0ABP7YXG5</accession>
<dbReference type="Proteomes" id="UP001500266">
    <property type="component" value="Unassembled WGS sequence"/>
</dbReference>
<dbReference type="Gene3D" id="2.60.40.10">
    <property type="entry name" value="Immunoglobulins"/>
    <property type="match status" value="1"/>
</dbReference>
<feature type="region of interest" description="Disordered" evidence="1">
    <location>
        <begin position="39"/>
        <end position="58"/>
    </location>
</feature>
<sequence length="58" mass="6440">MHGPYEPERGHRCNPRKLLLDPYAQAVEGTVEWDEGRRCSATAPATPGHATTWTPPRA</sequence>
<feature type="compositionally biased region" description="Low complexity" evidence="1">
    <location>
        <begin position="41"/>
        <end position="58"/>
    </location>
</feature>
<dbReference type="EMBL" id="BAABDO010000045">
    <property type="protein sequence ID" value="GAA4143052.1"/>
    <property type="molecule type" value="Genomic_DNA"/>
</dbReference>
<dbReference type="InterPro" id="IPR014756">
    <property type="entry name" value="Ig_E-set"/>
</dbReference>